<keyword evidence="13" id="KW-1185">Reference proteome</keyword>
<dbReference type="AlphaFoldDB" id="R7UP75"/>
<dbReference type="GO" id="GO:0005634">
    <property type="term" value="C:nucleus"/>
    <property type="evidence" value="ECO:0007669"/>
    <property type="project" value="UniProtKB-SubCell"/>
</dbReference>
<dbReference type="Proteomes" id="UP000014760">
    <property type="component" value="Unassembled WGS sequence"/>
</dbReference>
<dbReference type="SUPFAM" id="SSF57667">
    <property type="entry name" value="beta-beta-alpha zinc fingers"/>
    <property type="match status" value="3"/>
</dbReference>
<dbReference type="PANTHER" id="PTHR47772:SF13">
    <property type="entry name" value="GASTRULA ZINC FINGER PROTEIN XLCGF49.1-LIKE-RELATED"/>
    <property type="match status" value="1"/>
</dbReference>
<dbReference type="InterPro" id="IPR036236">
    <property type="entry name" value="Znf_C2H2_sf"/>
</dbReference>
<feature type="non-terminal residue" evidence="11">
    <location>
        <position position="143"/>
    </location>
</feature>
<keyword evidence="4 9" id="KW-0863">Zinc-finger</keyword>
<evidence type="ECO:0000256" key="4">
    <source>
        <dbReference type="ARBA" id="ARBA00022771"/>
    </source>
</evidence>
<evidence type="ECO:0000256" key="6">
    <source>
        <dbReference type="ARBA" id="ARBA00023015"/>
    </source>
</evidence>
<evidence type="ECO:0000256" key="8">
    <source>
        <dbReference type="ARBA" id="ARBA00023242"/>
    </source>
</evidence>
<dbReference type="Gene3D" id="3.30.160.60">
    <property type="entry name" value="Classic Zinc Finger"/>
    <property type="match status" value="2"/>
</dbReference>
<evidence type="ECO:0000313" key="11">
    <source>
        <dbReference type="EMBL" id="ELU05742.1"/>
    </source>
</evidence>
<dbReference type="OMA" id="THIRMGI"/>
<feature type="domain" description="C2H2-type" evidence="10">
    <location>
        <begin position="7"/>
        <end position="34"/>
    </location>
</feature>
<reference evidence="12" key="3">
    <citation type="submission" date="2015-06" db="UniProtKB">
        <authorList>
            <consortium name="EnsemblMetazoa"/>
        </authorList>
    </citation>
    <scope>IDENTIFICATION</scope>
</reference>
<dbReference type="EMBL" id="AMQN01007731">
    <property type="status" value="NOT_ANNOTATED_CDS"/>
    <property type="molecule type" value="Genomic_DNA"/>
</dbReference>
<dbReference type="OrthoDB" id="5576026at2759"/>
<evidence type="ECO:0000313" key="12">
    <source>
        <dbReference type="EnsemblMetazoa" id="CapteP66282"/>
    </source>
</evidence>
<evidence type="ECO:0000259" key="10">
    <source>
        <dbReference type="PROSITE" id="PS50157"/>
    </source>
</evidence>
<keyword evidence="6" id="KW-0805">Transcription regulation</keyword>
<feature type="non-terminal residue" evidence="11">
    <location>
        <position position="1"/>
    </location>
</feature>
<dbReference type="Pfam" id="PF00096">
    <property type="entry name" value="zf-C2H2"/>
    <property type="match status" value="1"/>
</dbReference>
<keyword evidence="7" id="KW-0804">Transcription</keyword>
<keyword evidence="3" id="KW-0677">Repeat</keyword>
<dbReference type="PROSITE" id="PS00028">
    <property type="entry name" value="ZINC_FINGER_C2H2_1"/>
    <property type="match status" value="3"/>
</dbReference>
<evidence type="ECO:0000256" key="1">
    <source>
        <dbReference type="ARBA" id="ARBA00004123"/>
    </source>
</evidence>
<proteinExistence type="predicted"/>
<dbReference type="SMART" id="SM00355">
    <property type="entry name" value="ZnF_C2H2"/>
    <property type="match status" value="5"/>
</dbReference>
<evidence type="ECO:0000256" key="7">
    <source>
        <dbReference type="ARBA" id="ARBA00023163"/>
    </source>
</evidence>
<reference evidence="11 13" key="2">
    <citation type="journal article" date="2013" name="Nature">
        <title>Insights into bilaterian evolution from three spiralian genomes.</title>
        <authorList>
            <person name="Simakov O."/>
            <person name="Marletaz F."/>
            <person name="Cho S.J."/>
            <person name="Edsinger-Gonzales E."/>
            <person name="Havlak P."/>
            <person name="Hellsten U."/>
            <person name="Kuo D.H."/>
            <person name="Larsson T."/>
            <person name="Lv J."/>
            <person name="Arendt D."/>
            <person name="Savage R."/>
            <person name="Osoegawa K."/>
            <person name="de Jong P."/>
            <person name="Grimwood J."/>
            <person name="Chapman J.A."/>
            <person name="Shapiro H."/>
            <person name="Aerts A."/>
            <person name="Otillar R.P."/>
            <person name="Terry A.Y."/>
            <person name="Boore J.L."/>
            <person name="Grigoriev I.V."/>
            <person name="Lindberg D.R."/>
            <person name="Seaver E.C."/>
            <person name="Weisblat D.A."/>
            <person name="Putnam N.H."/>
            <person name="Rokhsar D.S."/>
        </authorList>
    </citation>
    <scope>NUCLEOTIDE SEQUENCE</scope>
    <source>
        <strain evidence="11 13">I ESC-2004</strain>
    </source>
</reference>
<accession>R7UP75</accession>
<dbReference type="InterPro" id="IPR013087">
    <property type="entry name" value="Znf_C2H2_type"/>
</dbReference>
<gene>
    <name evidence="11" type="ORF">CAPTEDRAFT_66282</name>
</gene>
<dbReference type="PANTHER" id="PTHR47772">
    <property type="entry name" value="ZINC FINGER PROTEIN 200"/>
    <property type="match status" value="1"/>
</dbReference>
<feature type="domain" description="C2H2-type" evidence="10">
    <location>
        <begin position="62"/>
        <end position="89"/>
    </location>
</feature>
<dbReference type="HOGENOM" id="CLU_1810973_0_0_1"/>
<evidence type="ECO:0000256" key="2">
    <source>
        <dbReference type="ARBA" id="ARBA00022723"/>
    </source>
</evidence>
<protein>
    <recommendedName>
        <fullName evidence="10">C2H2-type domain-containing protein</fullName>
    </recommendedName>
</protein>
<name>R7UP75_CAPTE</name>
<keyword evidence="2" id="KW-0479">Metal-binding</keyword>
<comment type="subcellular location">
    <subcellularLocation>
        <location evidence="1">Nucleus</location>
    </subcellularLocation>
</comment>
<dbReference type="InterPro" id="IPR050636">
    <property type="entry name" value="C2H2-ZF_domain-containing"/>
</dbReference>
<dbReference type="EMBL" id="KB301284">
    <property type="protein sequence ID" value="ELU05742.1"/>
    <property type="molecule type" value="Genomic_DNA"/>
</dbReference>
<feature type="domain" description="C2H2-type" evidence="10">
    <location>
        <begin position="97"/>
        <end position="124"/>
    </location>
</feature>
<dbReference type="STRING" id="283909.R7UP75"/>
<reference evidence="13" key="1">
    <citation type="submission" date="2012-12" db="EMBL/GenBank/DDBJ databases">
        <authorList>
            <person name="Hellsten U."/>
            <person name="Grimwood J."/>
            <person name="Chapman J.A."/>
            <person name="Shapiro H."/>
            <person name="Aerts A."/>
            <person name="Otillar R.P."/>
            <person name="Terry A.Y."/>
            <person name="Boore J.L."/>
            <person name="Simakov O."/>
            <person name="Marletaz F."/>
            <person name="Cho S.-J."/>
            <person name="Edsinger-Gonzales E."/>
            <person name="Havlak P."/>
            <person name="Kuo D.-H."/>
            <person name="Larsson T."/>
            <person name="Lv J."/>
            <person name="Arendt D."/>
            <person name="Savage R."/>
            <person name="Osoegawa K."/>
            <person name="de Jong P."/>
            <person name="Lindberg D.R."/>
            <person name="Seaver E.C."/>
            <person name="Weisblat D.A."/>
            <person name="Putnam N.H."/>
            <person name="Grigoriev I.V."/>
            <person name="Rokhsar D.S."/>
        </authorList>
    </citation>
    <scope>NUCLEOTIDE SEQUENCE</scope>
    <source>
        <strain evidence="13">I ESC-2004</strain>
    </source>
</reference>
<dbReference type="EnsemblMetazoa" id="CapteT66282">
    <property type="protein sequence ID" value="CapteP66282"/>
    <property type="gene ID" value="CapteG66282"/>
</dbReference>
<keyword evidence="5" id="KW-0862">Zinc</keyword>
<sequence>STSPETFACEVCQGEFLYQEVLQTHKLLHFNTSHVCYACDCYFLKTETLIGHMNTIHGNMSYHCNRCQKAFPTQDALAMHVMLHAKTEAEDEHQHLVMCKFCGIIFTDRTMYYLHMGLHNVNNPWQCNLCGKVCANVHQFSSH</sequence>
<dbReference type="PROSITE" id="PS50157">
    <property type="entry name" value="ZINC_FINGER_C2H2_2"/>
    <property type="match status" value="3"/>
</dbReference>
<dbReference type="GO" id="GO:0008270">
    <property type="term" value="F:zinc ion binding"/>
    <property type="evidence" value="ECO:0007669"/>
    <property type="project" value="UniProtKB-KW"/>
</dbReference>
<keyword evidence="8" id="KW-0539">Nucleus</keyword>
<evidence type="ECO:0000256" key="5">
    <source>
        <dbReference type="ARBA" id="ARBA00022833"/>
    </source>
</evidence>
<organism evidence="11">
    <name type="scientific">Capitella teleta</name>
    <name type="common">Polychaete worm</name>
    <dbReference type="NCBI Taxonomy" id="283909"/>
    <lineage>
        <taxon>Eukaryota</taxon>
        <taxon>Metazoa</taxon>
        <taxon>Spiralia</taxon>
        <taxon>Lophotrochozoa</taxon>
        <taxon>Annelida</taxon>
        <taxon>Polychaeta</taxon>
        <taxon>Sedentaria</taxon>
        <taxon>Scolecida</taxon>
        <taxon>Capitellidae</taxon>
        <taxon>Capitella</taxon>
    </lineage>
</organism>
<evidence type="ECO:0000256" key="9">
    <source>
        <dbReference type="PROSITE-ProRule" id="PRU00042"/>
    </source>
</evidence>
<evidence type="ECO:0000256" key="3">
    <source>
        <dbReference type="ARBA" id="ARBA00022737"/>
    </source>
</evidence>
<evidence type="ECO:0000313" key="13">
    <source>
        <dbReference type="Proteomes" id="UP000014760"/>
    </source>
</evidence>